<dbReference type="NCBIfam" id="NF045521">
    <property type="entry name" value="rhoda_near_glyco"/>
    <property type="match status" value="1"/>
</dbReference>
<dbReference type="PANTHER" id="PTHR43031">
    <property type="entry name" value="FAD-DEPENDENT OXIDOREDUCTASE"/>
    <property type="match status" value="1"/>
</dbReference>
<evidence type="ECO:0000259" key="1">
    <source>
        <dbReference type="PROSITE" id="PS50206"/>
    </source>
</evidence>
<dbReference type="SMART" id="SM00450">
    <property type="entry name" value="RHOD"/>
    <property type="match status" value="1"/>
</dbReference>
<comment type="caution">
    <text evidence="2">The sequence shown here is derived from an EMBL/GenBank/DDBJ whole genome shotgun (WGS) entry which is preliminary data.</text>
</comment>
<sequence length="166" mass="19577">MPSFILIFLTIFPFFQTKERVINPEFKSELEKIYNQQIPTIDINQFLKLNSDSLFILDAREENEFNISHLRHARNVGYIWFDMRSIYDIPKDRTVIVYCSVGNRAQRIAGMLIKAGYKHVYNLYGGIFEWVNEGHPVYTNQGAQTPQIHAYNNRWSVWLERGSKVL</sequence>
<dbReference type="PROSITE" id="PS50206">
    <property type="entry name" value="RHODANESE_3"/>
    <property type="match status" value="1"/>
</dbReference>
<dbReference type="GO" id="GO:0016740">
    <property type="term" value="F:transferase activity"/>
    <property type="evidence" value="ECO:0007669"/>
    <property type="project" value="UniProtKB-KW"/>
</dbReference>
<dbReference type="RefSeq" id="WP_132220439.1">
    <property type="nucleotide sequence ID" value="NZ_SMGO01000001.1"/>
</dbReference>
<dbReference type="OrthoDB" id="598065at2"/>
<keyword evidence="2" id="KW-0808">Transferase</keyword>
<dbReference type="Pfam" id="PF00581">
    <property type="entry name" value="Rhodanese"/>
    <property type="match status" value="1"/>
</dbReference>
<dbReference type="Proteomes" id="UP000294616">
    <property type="component" value="Unassembled WGS sequence"/>
</dbReference>
<proteinExistence type="predicted"/>
<keyword evidence="3" id="KW-1185">Reference proteome</keyword>
<feature type="domain" description="Rhodanese" evidence="1">
    <location>
        <begin position="50"/>
        <end position="139"/>
    </location>
</feature>
<reference evidence="2 3" key="1">
    <citation type="submission" date="2019-03" db="EMBL/GenBank/DDBJ databases">
        <title>Genomic Encyclopedia of Archaeal and Bacterial Type Strains, Phase II (KMG-II): from individual species to whole genera.</title>
        <authorList>
            <person name="Goeker M."/>
        </authorList>
    </citation>
    <scope>NUCLEOTIDE SEQUENCE [LARGE SCALE GENOMIC DNA]</scope>
    <source>
        <strain evidence="2 3">DSM 22554</strain>
    </source>
</reference>
<evidence type="ECO:0000313" key="3">
    <source>
        <dbReference type="Proteomes" id="UP000294616"/>
    </source>
</evidence>
<accession>A0A4V6NF50</accession>
<dbReference type="SUPFAM" id="SSF52821">
    <property type="entry name" value="Rhodanese/Cell cycle control phosphatase"/>
    <property type="match status" value="1"/>
</dbReference>
<dbReference type="InterPro" id="IPR050229">
    <property type="entry name" value="GlpE_sulfurtransferase"/>
</dbReference>
<evidence type="ECO:0000313" key="2">
    <source>
        <dbReference type="EMBL" id="TCK84791.1"/>
    </source>
</evidence>
<name>A0A4V6NF50_9SPHI</name>
<dbReference type="InterPro" id="IPR036873">
    <property type="entry name" value="Rhodanese-like_dom_sf"/>
</dbReference>
<protein>
    <submittedName>
        <fullName evidence="2">Rhodanese-related sulfurtransferase</fullName>
    </submittedName>
</protein>
<dbReference type="InterPro" id="IPR001763">
    <property type="entry name" value="Rhodanese-like_dom"/>
</dbReference>
<organism evidence="2 3">
    <name type="scientific">Albibacterium bauzanense</name>
    <dbReference type="NCBI Taxonomy" id="653929"/>
    <lineage>
        <taxon>Bacteria</taxon>
        <taxon>Pseudomonadati</taxon>
        <taxon>Bacteroidota</taxon>
        <taxon>Sphingobacteriia</taxon>
        <taxon>Sphingobacteriales</taxon>
        <taxon>Sphingobacteriaceae</taxon>
        <taxon>Albibacterium</taxon>
    </lineage>
</organism>
<dbReference type="CDD" id="cd00158">
    <property type="entry name" value="RHOD"/>
    <property type="match status" value="1"/>
</dbReference>
<dbReference type="AlphaFoldDB" id="A0A4V6NF50"/>
<dbReference type="PANTHER" id="PTHR43031:SF1">
    <property type="entry name" value="PYRIDINE NUCLEOTIDE-DISULPHIDE OXIDOREDUCTASE"/>
    <property type="match status" value="1"/>
</dbReference>
<gene>
    <name evidence="2" type="ORF">C8N28_0085</name>
</gene>
<dbReference type="EMBL" id="SMGO01000001">
    <property type="protein sequence ID" value="TCK84791.1"/>
    <property type="molecule type" value="Genomic_DNA"/>
</dbReference>
<dbReference type="Gene3D" id="3.40.250.10">
    <property type="entry name" value="Rhodanese-like domain"/>
    <property type="match status" value="1"/>
</dbReference>